<accession>A0ABQ9YY96</accession>
<proteinExistence type="predicted"/>
<evidence type="ECO:0000313" key="2">
    <source>
        <dbReference type="Proteomes" id="UP001234178"/>
    </source>
</evidence>
<organism evidence="1 2">
    <name type="scientific">Daphnia magna</name>
    <dbReference type="NCBI Taxonomy" id="35525"/>
    <lineage>
        <taxon>Eukaryota</taxon>
        <taxon>Metazoa</taxon>
        <taxon>Ecdysozoa</taxon>
        <taxon>Arthropoda</taxon>
        <taxon>Crustacea</taxon>
        <taxon>Branchiopoda</taxon>
        <taxon>Diplostraca</taxon>
        <taxon>Cladocera</taxon>
        <taxon>Anomopoda</taxon>
        <taxon>Daphniidae</taxon>
        <taxon>Daphnia</taxon>
    </lineage>
</organism>
<keyword evidence="2" id="KW-1185">Reference proteome</keyword>
<dbReference type="EMBL" id="JAOYFB010000001">
    <property type="protein sequence ID" value="KAK4005629.1"/>
    <property type="molecule type" value="Genomic_DNA"/>
</dbReference>
<evidence type="ECO:0000313" key="1">
    <source>
        <dbReference type="EMBL" id="KAK4005629.1"/>
    </source>
</evidence>
<sequence>MAIAGLTLFPEVPDDEHALQVEFAWMPSKLMSPQNFSSGPQQEFDAILNRVVDEGWVEQSNSQKNERLGLTFCAVEQKKKISDGHKATFVGFHSPLDILSSDYLSIPLEKCYFPSLSRNETLILPTDLRWYHQKRKS</sequence>
<name>A0ABQ9YY96_9CRUS</name>
<comment type="caution">
    <text evidence="1">The sequence shown here is derived from an EMBL/GenBank/DDBJ whole genome shotgun (WGS) entry which is preliminary data.</text>
</comment>
<gene>
    <name evidence="1" type="ORF">OUZ56_007329</name>
</gene>
<dbReference type="Proteomes" id="UP001234178">
    <property type="component" value="Unassembled WGS sequence"/>
</dbReference>
<protein>
    <submittedName>
        <fullName evidence="1">Uncharacterized protein</fullName>
    </submittedName>
</protein>
<reference evidence="1 2" key="1">
    <citation type="journal article" date="2023" name="Nucleic Acids Res.">
        <title>The hologenome of Daphnia magna reveals possible DNA methylation and microbiome-mediated evolution of the host genome.</title>
        <authorList>
            <person name="Chaturvedi A."/>
            <person name="Li X."/>
            <person name="Dhandapani V."/>
            <person name="Marshall H."/>
            <person name="Kissane S."/>
            <person name="Cuenca-Cambronero M."/>
            <person name="Asole G."/>
            <person name="Calvet F."/>
            <person name="Ruiz-Romero M."/>
            <person name="Marangio P."/>
            <person name="Guigo R."/>
            <person name="Rago D."/>
            <person name="Mirbahai L."/>
            <person name="Eastwood N."/>
            <person name="Colbourne J.K."/>
            <person name="Zhou J."/>
            <person name="Mallon E."/>
            <person name="Orsini L."/>
        </authorList>
    </citation>
    <scope>NUCLEOTIDE SEQUENCE [LARGE SCALE GENOMIC DNA]</scope>
    <source>
        <strain evidence="1">LRV0_1</strain>
    </source>
</reference>